<keyword evidence="2" id="KW-0472">Membrane</keyword>
<evidence type="ECO:0000313" key="3">
    <source>
        <dbReference type="EMBL" id="MFC5142063.1"/>
    </source>
</evidence>
<dbReference type="Proteomes" id="UP001596175">
    <property type="component" value="Unassembled WGS sequence"/>
</dbReference>
<name>A0ABV9ZPA4_9PSEU</name>
<sequence length="269" mass="28993">MRLRYELLGCSLHGHALVGTDAATVRARDALVVRQDADGLRWYRCLRCDAWKPGPAPAAPTRDTVPGPDEIEVPLRGRPLRDRFVLRLIALDRALHVIGLTLFGTAVLLFAAYREAWGPTAGQIVAVLQGALGGPVGHGGPTLLVEVERAFAVPDATLYRLALAVLAYAVLEAVEAVGLWYARRWAEYLTFVATSVLLVPEVWELTHGPTPTKVAALVVNLAVVAYLLVAKRLFGLRGGGQAEDAERAQDTGWPAVERAGPGTDRLTAR</sequence>
<evidence type="ECO:0000313" key="4">
    <source>
        <dbReference type="Proteomes" id="UP001596175"/>
    </source>
</evidence>
<feature type="transmembrane region" description="Helical" evidence="2">
    <location>
        <begin position="94"/>
        <end position="113"/>
    </location>
</feature>
<organism evidence="3 4">
    <name type="scientific">Actinomycetospora rhizophila</name>
    <dbReference type="NCBI Taxonomy" id="1416876"/>
    <lineage>
        <taxon>Bacteria</taxon>
        <taxon>Bacillati</taxon>
        <taxon>Actinomycetota</taxon>
        <taxon>Actinomycetes</taxon>
        <taxon>Pseudonocardiales</taxon>
        <taxon>Pseudonocardiaceae</taxon>
        <taxon>Actinomycetospora</taxon>
    </lineage>
</organism>
<keyword evidence="2" id="KW-0812">Transmembrane</keyword>
<dbReference type="Pfam" id="PF09900">
    <property type="entry name" value="DUF2127"/>
    <property type="match status" value="1"/>
</dbReference>
<keyword evidence="4" id="KW-1185">Reference proteome</keyword>
<dbReference type="RefSeq" id="WP_378024195.1">
    <property type="nucleotide sequence ID" value="NZ_JBHSKG010000020.1"/>
</dbReference>
<evidence type="ECO:0000256" key="1">
    <source>
        <dbReference type="SAM" id="MobiDB-lite"/>
    </source>
</evidence>
<gene>
    <name evidence="3" type="ORF">ACFPK1_27795</name>
</gene>
<dbReference type="EMBL" id="JBHSKG010000020">
    <property type="protein sequence ID" value="MFC5142063.1"/>
    <property type="molecule type" value="Genomic_DNA"/>
</dbReference>
<proteinExistence type="predicted"/>
<feature type="region of interest" description="Disordered" evidence="1">
    <location>
        <begin position="245"/>
        <end position="269"/>
    </location>
</feature>
<feature type="transmembrane region" description="Helical" evidence="2">
    <location>
        <begin position="212"/>
        <end position="229"/>
    </location>
</feature>
<evidence type="ECO:0000256" key="2">
    <source>
        <dbReference type="SAM" id="Phobius"/>
    </source>
</evidence>
<accession>A0ABV9ZPA4</accession>
<comment type="caution">
    <text evidence="3">The sequence shown here is derived from an EMBL/GenBank/DDBJ whole genome shotgun (WGS) entry which is preliminary data.</text>
</comment>
<keyword evidence="2" id="KW-1133">Transmembrane helix</keyword>
<dbReference type="InterPro" id="IPR021125">
    <property type="entry name" value="DUF2127"/>
</dbReference>
<reference evidence="4" key="1">
    <citation type="journal article" date="2019" name="Int. J. Syst. Evol. Microbiol.">
        <title>The Global Catalogue of Microorganisms (GCM) 10K type strain sequencing project: providing services to taxonomists for standard genome sequencing and annotation.</title>
        <authorList>
            <consortium name="The Broad Institute Genomics Platform"/>
            <consortium name="The Broad Institute Genome Sequencing Center for Infectious Disease"/>
            <person name="Wu L."/>
            <person name="Ma J."/>
        </authorList>
    </citation>
    <scope>NUCLEOTIDE SEQUENCE [LARGE SCALE GENOMIC DNA]</scope>
    <source>
        <strain evidence="4">XZYJ18</strain>
    </source>
</reference>
<feature type="transmembrane region" description="Helical" evidence="2">
    <location>
        <begin position="158"/>
        <end position="181"/>
    </location>
</feature>
<protein>
    <submittedName>
        <fullName evidence="3">DUF2127 domain-containing protein</fullName>
    </submittedName>
</protein>